<accession>A0A5K7YSS5</accession>
<proteinExistence type="inferred from homology"/>
<dbReference type="SUPFAM" id="SSF47413">
    <property type="entry name" value="lambda repressor-like DNA-binding domains"/>
    <property type="match status" value="1"/>
</dbReference>
<keyword evidence="3" id="KW-0238">DNA-binding</keyword>
<comment type="similarity">
    <text evidence="1">Belongs to the short-chain fatty acyl-CoA assimilation regulator (ScfR) family.</text>
</comment>
<dbReference type="AlphaFoldDB" id="A0A5K7YSS5"/>
<dbReference type="EMBL" id="AP021874">
    <property type="protein sequence ID" value="BBO70051.1"/>
    <property type="molecule type" value="Genomic_DNA"/>
</dbReference>
<dbReference type="GO" id="GO:0003677">
    <property type="term" value="F:DNA binding"/>
    <property type="evidence" value="ECO:0007669"/>
    <property type="project" value="UniProtKB-KW"/>
</dbReference>
<keyword evidence="4" id="KW-1185">Reference proteome</keyword>
<feature type="domain" description="HTH cro/C1-type" evidence="2">
    <location>
        <begin position="27"/>
        <end position="66"/>
    </location>
</feature>
<evidence type="ECO:0000313" key="4">
    <source>
        <dbReference type="Proteomes" id="UP000427906"/>
    </source>
</evidence>
<dbReference type="PANTHER" id="PTHR43236">
    <property type="entry name" value="ANTITOXIN HIGA1"/>
    <property type="match status" value="1"/>
</dbReference>
<dbReference type="InterPro" id="IPR052345">
    <property type="entry name" value="Rad_response_metalloprotease"/>
</dbReference>
<dbReference type="PROSITE" id="PS50943">
    <property type="entry name" value="HTH_CROC1"/>
    <property type="match status" value="1"/>
</dbReference>
<dbReference type="CDD" id="cd00093">
    <property type="entry name" value="HTH_XRE"/>
    <property type="match status" value="1"/>
</dbReference>
<evidence type="ECO:0000259" key="2">
    <source>
        <dbReference type="PROSITE" id="PS50943"/>
    </source>
</evidence>
<evidence type="ECO:0000313" key="3">
    <source>
        <dbReference type="EMBL" id="BBO70051.1"/>
    </source>
</evidence>
<evidence type="ECO:0000256" key="1">
    <source>
        <dbReference type="ARBA" id="ARBA00007227"/>
    </source>
</evidence>
<dbReference type="InterPro" id="IPR001387">
    <property type="entry name" value="Cro/C1-type_HTH"/>
</dbReference>
<sequence length="383" mass="43496">MTTRVNINPEILVWSRRVAGLVPVNAARKIGTTPERLDAWENGDALPTVIQLRKIGKVYHKPAAFFYLETPPPLPPEIPDFRRLPDAFIEKSPELLSQIQIARSKKETAIQLYEQLGHTPPDVDLSIQKTEGTTIIANKLRDYLSVSLETQMGWSDKYEGLRGWIEALEAKGVMVFQFSGVSTTEVRGFALSERPVPVIAINGSDSPLGRIFTVLHEFAHIAANEGGLCDLHNNHEGYNYIEPFFNQIAGEILVPSFSLQAQEQVRVNNTEEWEDRDLSLLAKRFTVGREVILRRLLSLGLTTERFYRMKRGQYLDQYKRMKKAKGFLAPHRKALRDSGKAFTHLLFNAYYNNVLSARDFSKHLGNVKQKHIRTIGHELGIGY</sequence>
<name>A0A5K7YSS5_9BACT</name>
<dbReference type="InterPro" id="IPR010982">
    <property type="entry name" value="Lambda_DNA-bd_dom_sf"/>
</dbReference>
<gene>
    <name evidence="3" type="ORF">DSCA_39810</name>
</gene>
<protein>
    <submittedName>
        <fullName evidence="3">DNA-binding protein</fullName>
    </submittedName>
</protein>
<dbReference type="KEGG" id="dalk:DSCA_39810"/>
<dbReference type="Gene3D" id="1.10.10.2910">
    <property type="match status" value="1"/>
</dbReference>
<dbReference type="Pfam" id="PF06114">
    <property type="entry name" value="Peptidase_M78"/>
    <property type="match status" value="1"/>
</dbReference>
<organism evidence="3 4">
    <name type="scientific">Desulfosarcina alkanivorans</name>
    <dbReference type="NCBI Taxonomy" id="571177"/>
    <lineage>
        <taxon>Bacteria</taxon>
        <taxon>Pseudomonadati</taxon>
        <taxon>Thermodesulfobacteriota</taxon>
        <taxon>Desulfobacteria</taxon>
        <taxon>Desulfobacterales</taxon>
        <taxon>Desulfosarcinaceae</taxon>
        <taxon>Desulfosarcina</taxon>
    </lineage>
</organism>
<dbReference type="PANTHER" id="PTHR43236:SF2">
    <property type="entry name" value="BLL0069 PROTEIN"/>
    <property type="match status" value="1"/>
</dbReference>
<dbReference type="Proteomes" id="UP000427906">
    <property type="component" value="Chromosome"/>
</dbReference>
<dbReference type="InterPro" id="IPR010359">
    <property type="entry name" value="IrrE_HExxH"/>
</dbReference>
<reference evidence="3 4" key="1">
    <citation type="submission" date="2019-11" db="EMBL/GenBank/DDBJ databases">
        <title>Comparative genomics of hydrocarbon-degrading Desulfosarcina strains.</title>
        <authorList>
            <person name="Watanabe M."/>
            <person name="Kojima H."/>
            <person name="Fukui M."/>
        </authorList>
    </citation>
    <scope>NUCLEOTIDE SEQUENCE [LARGE SCALE GENOMIC DNA]</scope>
    <source>
        <strain evidence="3 4">PL12</strain>
    </source>
</reference>